<evidence type="ECO:0000313" key="24">
    <source>
        <dbReference type="EMBL" id="KAF2156579.1"/>
    </source>
</evidence>
<keyword evidence="7" id="KW-0479">Metal-binding</keyword>
<dbReference type="Gene3D" id="3.30.40.10">
    <property type="entry name" value="Zinc/RING finger domain, C3HC4 (zinc finger)"/>
    <property type="match status" value="1"/>
</dbReference>
<comment type="function">
    <text evidence="14">Catalytic component of the DSC E3 ubiquitin ligase complex which is required for the srbA transcriptional activator proteolytic cleavage to release the soluble transcription factor from the membrane in low oxygen or sterol conditions. Required for growth during hypoxia and triazole drug susceptibility, as well as for virulence in a murine model of invasive pulmonary aspergillosis (IPA).</text>
</comment>
<sequence>MADPRAVIALVIILFLVFAPDPPSQNYQQLARLEDVIQHEKAAIEILNSTFFSGFEPAQDKWLNLSGLTNETGFAWSYLDEFRTKSQQIANRSLGDKFSEKSIGQPVGYTLPFYHNVSGVVHGEWIRNDGSMSLQRPRVNISLYSPEGPFGEIPITGFARNLTGTSGKLRVRFSDDENAFATERRQDWNGRETDVARFVTASIELESTEGGTESWALQVHGVHFLETGQMLLSTTSDKFDGVYALPHFTWTPYFFRVAQRLIIRAVNKTISRQKDGSVRTFAPFTSNADGSAESSLTMPHCELIAFVQQQLVPMEESLRKSELSSILGKVEDELRFPTGADYFTPQPMRFAITAFSPDCGFAFESKGPPATFPSDANHLTGMKLEVEQLHARHHVLFYILVLAAQLWLLTRQMKEASTPSVRSRISSYTISMLALGDGFTTLSFAMISLFMPGLWVLLMATCFLAFLSVSFFGMRFLMEIWTVQAPERERRERERRAAVVLATANNPSVPASQPNTNSRTGPQTAAPTTPRRMIDAGSMPVIIPSDQDEPLDLEDDGPVLPITAPRAPTVQTTTERRFSFGALYTRFYFFLLATLFLSLNATSWPSTLSRAYFTSLAFLYLSFWVPQIYRNAYRNCRRALRWDFVVGQSLLRLSPFAYFWSYSWNVLSAESHFVDLMVLATWLWIQCLVLASQEILGPRWFVKSDWMPPAYDYHPILRVDEEGGNLPVGASEAEVGLGKAGGSHATTRSDGPRDDATKNDGVRVFDCAVCMQDIEVHVYGPDSGAEGGIAGAAGLLARRAYMMTPCRHIFHAKCLEGWMKYRLQCPICREDLPPM</sequence>
<evidence type="ECO:0000256" key="6">
    <source>
        <dbReference type="ARBA" id="ARBA00022692"/>
    </source>
</evidence>
<evidence type="ECO:0000256" key="19">
    <source>
        <dbReference type="PROSITE-ProRule" id="PRU00175"/>
    </source>
</evidence>
<evidence type="ECO:0000256" key="17">
    <source>
        <dbReference type="ARBA" id="ARBA00077885"/>
    </source>
</evidence>
<evidence type="ECO:0000256" key="3">
    <source>
        <dbReference type="ARBA" id="ARBA00004906"/>
    </source>
</evidence>
<dbReference type="EC" id="2.3.2.27" evidence="4"/>
<evidence type="ECO:0000256" key="4">
    <source>
        <dbReference type="ARBA" id="ARBA00012483"/>
    </source>
</evidence>
<keyword evidence="10" id="KW-0833">Ubl conjugation pathway</keyword>
<keyword evidence="6 21" id="KW-0812">Transmembrane</keyword>
<feature type="transmembrane region" description="Helical" evidence="21">
    <location>
        <begin position="430"/>
        <end position="450"/>
    </location>
</feature>
<keyword evidence="11" id="KW-0862">Zinc</keyword>
<gene>
    <name evidence="24" type="ORF">K461DRAFT_219765</name>
</gene>
<keyword evidence="5" id="KW-0808">Transferase</keyword>
<dbReference type="GO" id="GO:0008270">
    <property type="term" value="F:zinc ion binding"/>
    <property type="evidence" value="ECO:0007669"/>
    <property type="project" value="UniProtKB-KW"/>
</dbReference>
<evidence type="ECO:0000256" key="20">
    <source>
        <dbReference type="SAM" id="MobiDB-lite"/>
    </source>
</evidence>
<organism evidence="24 25">
    <name type="scientific">Myriangium duriaei CBS 260.36</name>
    <dbReference type="NCBI Taxonomy" id="1168546"/>
    <lineage>
        <taxon>Eukaryota</taxon>
        <taxon>Fungi</taxon>
        <taxon>Dikarya</taxon>
        <taxon>Ascomycota</taxon>
        <taxon>Pezizomycotina</taxon>
        <taxon>Dothideomycetes</taxon>
        <taxon>Dothideomycetidae</taxon>
        <taxon>Myriangiales</taxon>
        <taxon>Myriangiaceae</taxon>
        <taxon>Myriangium</taxon>
    </lineage>
</organism>
<accession>A0A9P4J812</accession>
<comment type="caution">
    <text evidence="24">The sequence shown here is derived from an EMBL/GenBank/DDBJ whole genome shotgun (WGS) entry which is preliminary data.</text>
</comment>
<comment type="subunit">
    <text evidence="15">Component of the DSC E3 ubiquitin ligase complex composed of dscA, dscB, dscC and dscD.</text>
</comment>
<dbReference type="GO" id="GO:0044695">
    <property type="term" value="C:Dsc E3 ubiquitin ligase complex"/>
    <property type="evidence" value="ECO:0007669"/>
    <property type="project" value="TreeGrafter"/>
</dbReference>
<feature type="signal peptide" evidence="22">
    <location>
        <begin position="1"/>
        <end position="19"/>
    </location>
</feature>
<evidence type="ECO:0000259" key="23">
    <source>
        <dbReference type="PROSITE" id="PS50089"/>
    </source>
</evidence>
<feature type="region of interest" description="Disordered" evidence="20">
    <location>
        <begin position="506"/>
        <end position="531"/>
    </location>
</feature>
<dbReference type="Pfam" id="PF11145">
    <property type="entry name" value="DUF2921"/>
    <property type="match status" value="2"/>
</dbReference>
<comment type="pathway">
    <text evidence="3">Protein modification; protein ubiquitination.</text>
</comment>
<evidence type="ECO:0000256" key="9">
    <source>
        <dbReference type="ARBA" id="ARBA00022771"/>
    </source>
</evidence>
<feature type="transmembrane region" description="Helical" evidence="21">
    <location>
        <begin position="456"/>
        <end position="478"/>
    </location>
</feature>
<dbReference type="OrthoDB" id="9984778at2759"/>
<comment type="catalytic activity">
    <reaction evidence="1">
        <text>S-ubiquitinyl-[E2 ubiquitin-conjugating enzyme]-L-cysteine + [acceptor protein]-L-lysine = [E2 ubiquitin-conjugating enzyme]-L-cysteine + N(6)-ubiquitinyl-[acceptor protein]-L-lysine.</text>
        <dbReference type="EC" id="2.3.2.27"/>
    </reaction>
</comment>
<evidence type="ECO:0000256" key="16">
    <source>
        <dbReference type="ARBA" id="ARBA00071072"/>
    </source>
</evidence>
<feature type="chain" id="PRO_5040413323" description="DSC E3 ubiquitin ligase complex subunit A" evidence="22">
    <location>
        <begin position="20"/>
        <end position="835"/>
    </location>
</feature>
<dbReference type="InterPro" id="IPR013083">
    <property type="entry name" value="Znf_RING/FYVE/PHD"/>
</dbReference>
<dbReference type="InterPro" id="IPR050731">
    <property type="entry name" value="HRD1_E3_ubiq-ligases"/>
</dbReference>
<evidence type="ECO:0000256" key="10">
    <source>
        <dbReference type="ARBA" id="ARBA00022786"/>
    </source>
</evidence>
<evidence type="ECO:0000256" key="2">
    <source>
        <dbReference type="ARBA" id="ARBA00004127"/>
    </source>
</evidence>
<reference evidence="24" key="1">
    <citation type="journal article" date="2020" name="Stud. Mycol.">
        <title>101 Dothideomycetes genomes: a test case for predicting lifestyles and emergence of pathogens.</title>
        <authorList>
            <person name="Haridas S."/>
            <person name="Albert R."/>
            <person name="Binder M."/>
            <person name="Bloem J."/>
            <person name="Labutti K."/>
            <person name="Salamov A."/>
            <person name="Andreopoulos B."/>
            <person name="Baker S."/>
            <person name="Barry K."/>
            <person name="Bills G."/>
            <person name="Bluhm B."/>
            <person name="Cannon C."/>
            <person name="Castanera R."/>
            <person name="Culley D."/>
            <person name="Daum C."/>
            <person name="Ezra D."/>
            <person name="Gonzalez J."/>
            <person name="Henrissat B."/>
            <person name="Kuo A."/>
            <person name="Liang C."/>
            <person name="Lipzen A."/>
            <person name="Lutzoni F."/>
            <person name="Magnuson J."/>
            <person name="Mondo S."/>
            <person name="Nolan M."/>
            <person name="Ohm R."/>
            <person name="Pangilinan J."/>
            <person name="Park H.-J."/>
            <person name="Ramirez L."/>
            <person name="Alfaro M."/>
            <person name="Sun H."/>
            <person name="Tritt A."/>
            <person name="Yoshinaga Y."/>
            <person name="Zwiers L.-H."/>
            <person name="Turgeon B."/>
            <person name="Goodwin S."/>
            <person name="Spatafora J."/>
            <person name="Crous P."/>
            <person name="Grigoriev I."/>
        </authorList>
    </citation>
    <scope>NUCLEOTIDE SEQUENCE</scope>
    <source>
        <strain evidence="24">CBS 260.36</strain>
    </source>
</reference>
<keyword evidence="8 22" id="KW-0732">Signal</keyword>
<evidence type="ECO:0000256" key="21">
    <source>
        <dbReference type="SAM" id="Phobius"/>
    </source>
</evidence>
<dbReference type="Proteomes" id="UP000799439">
    <property type="component" value="Unassembled WGS sequence"/>
</dbReference>
<evidence type="ECO:0000256" key="1">
    <source>
        <dbReference type="ARBA" id="ARBA00000900"/>
    </source>
</evidence>
<feature type="transmembrane region" description="Helical" evidence="21">
    <location>
        <begin position="611"/>
        <end position="629"/>
    </location>
</feature>
<evidence type="ECO:0000256" key="18">
    <source>
        <dbReference type="ARBA" id="ARBA00082128"/>
    </source>
</evidence>
<protein>
    <recommendedName>
        <fullName evidence="16">DSC E3 ubiquitin ligase complex subunit A</fullName>
        <ecNumber evidence="4">2.3.2.27</ecNumber>
    </recommendedName>
    <alternativeName>
        <fullName evidence="17">Defective for SREBP cleavage protein A</fullName>
    </alternativeName>
    <alternativeName>
        <fullName evidence="18">RING-type E3 ubiquitin transferase dscA</fullName>
    </alternativeName>
</protein>
<dbReference type="EMBL" id="ML996081">
    <property type="protein sequence ID" value="KAF2156579.1"/>
    <property type="molecule type" value="Genomic_DNA"/>
</dbReference>
<dbReference type="Pfam" id="PF13639">
    <property type="entry name" value="zf-RING_2"/>
    <property type="match status" value="1"/>
</dbReference>
<keyword evidence="24" id="KW-0436">Ligase</keyword>
<evidence type="ECO:0000256" key="5">
    <source>
        <dbReference type="ARBA" id="ARBA00022679"/>
    </source>
</evidence>
<dbReference type="GO" id="GO:0012505">
    <property type="term" value="C:endomembrane system"/>
    <property type="evidence" value="ECO:0007669"/>
    <property type="project" value="UniProtKB-SubCell"/>
</dbReference>
<evidence type="ECO:0000256" key="8">
    <source>
        <dbReference type="ARBA" id="ARBA00022729"/>
    </source>
</evidence>
<keyword evidence="25" id="KW-1185">Reference proteome</keyword>
<name>A0A9P4J812_9PEZI</name>
<feature type="region of interest" description="Disordered" evidence="20">
    <location>
        <begin position="736"/>
        <end position="757"/>
    </location>
</feature>
<comment type="subcellular location">
    <subcellularLocation>
        <location evidence="2">Endomembrane system</location>
        <topology evidence="2">Multi-pass membrane protein</topology>
    </subcellularLocation>
</comment>
<dbReference type="PANTHER" id="PTHR22763:SF162">
    <property type="entry name" value="TRANSMEMBRANE E3 UBIQUITIN-PROTEIN LIGASE 1"/>
    <property type="match status" value="1"/>
</dbReference>
<dbReference type="GO" id="GO:0016874">
    <property type="term" value="F:ligase activity"/>
    <property type="evidence" value="ECO:0007669"/>
    <property type="project" value="UniProtKB-KW"/>
</dbReference>
<proteinExistence type="predicted"/>
<dbReference type="InterPro" id="IPR021319">
    <property type="entry name" value="DUF2921"/>
</dbReference>
<dbReference type="PROSITE" id="PS50089">
    <property type="entry name" value="ZF_RING_2"/>
    <property type="match status" value="1"/>
</dbReference>
<dbReference type="GO" id="GO:0061630">
    <property type="term" value="F:ubiquitin protein ligase activity"/>
    <property type="evidence" value="ECO:0007669"/>
    <property type="project" value="UniProtKB-EC"/>
</dbReference>
<evidence type="ECO:0000256" key="12">
    <source>
        <dbReference type="ARBA" id="ARBA00022989"/>
    </source>
</evidence>
<feature type="transmembrane region" description="Helical" evidence="21">
    <location>
        <begin position="391"/>
        <end position="409"/>
    </location>
</feature>
<evidence type="ECO:0000313" key="25">
    <source>
        <dbReference type="Proteomes" id="UP000799439"/>
    </source>
</evidence>
<feature type="domain" description="RING-type" evidence="23">
    <location>
        <begin position="767"/>
        <end position="829"/>
    </location>
</feature>
<keyword evidence="13 21" id="KW-0472">Membrane</keyword>
<evidence type="ECO:0000256" key="13">
    <source>
        <dbReference type="ARBA" id="ARBA00023136"/>
    </source>
</evidence>
<dbReference type="FunFam" id="3.30.40.10:FF:000626">
    <property type="entry name" value="Transmembrane ubiquitin ligase 1"/>
    <property type="match status" value="1"/>
</dbReference>
<dbReference type="SUPFAM" id="SSF57850">
    <property type="entry name" value="RING/U-box"/>
    <property type="match status" value="1"/>
</dbReference>
<dbReference type="PANTHER" id="PTHR22763">
    <property type="entry name" value="RING ZINC FINGER PROTEIN"/>
    <property type="match status" value="1"/>
</dbReference>
<evidence type="ECO:0000256" key="22">
    <source>
        <dbReference type="SAM" id="SignalP"/>
    </source>
</evidence>
<feature type="compositionally biased region" description="Polar residues" evidence="20">
    <location>
        <begin position="506"/>
        <end position="527"/>
    </location>
</feature>
<dbReference type="SMART" id="SM00184">
    <property type="entry name" value="RING"/>
    <property type="match status" value="1"/>
</dbReference>
<dbReference type="InterPro" id="IPR001841">
    <property type="entry name" value="Znf_RING"/>
</dbReference>
<keyword evidence="9 19" id="KW-0863">Zinc-finger</keyword>
<evidence type="ECO:0000256" key="7">
    <source>
        <dbReference type="ARBA" id="ARBA00022723"/>
    </source>
</evidence>
<feature type="transmembrane region" description="Helical" evidence="21">
    <location>
        <begin position="587"/>
        <end position="605"/>
    </location>
</feature>
<evidence type="ECO:0000256" key="11">
    <source>
        <dbReference type="ARBA" id="ARBA00022833"/>
    </source>
</evidence>
<dbReference type="AlphaFoldDB" id="A0A9P4J812"/>
<evidence type="ECO:0000256" key="14">
    <source>
        <dbReference type="ARBA" id="ARBA00056116"/>
    </source>
</evidence>
<evidence type="ECO:0000256" key="15">
    <source>
        <dbReference type="ARBA" id="ARBA00063126"/>
    </source>
</evidence>
<dbReference type="GO" id="GO:0043161">
    <property type="term" value="P:proteasome-mediated ubiquitin-dependent protein catabolic process"/>
    <property type="evidence" value="ECO:0007669"/>
    <property type="project" value="TreeGrafter"/>
</dbReference>
<keyword evidence="12 21" id="KW-1133">Transmembrane helix</keyword>